<reference evidence="2" key="1">
    <citation type="submission" date="2020-11" db="EMBL/GenBank/DDBJ databases">
        <title>The chromosome-scale genome resource for two endophytic Fusarium species: F. culmorum and F. pseudograminearum.</title>
        <authorList>
            <person name="Yuan Z."/>
        </authorList>
    </citation>
    <scope>NUCLEOTIDE SEQUENCE</scope>
    <source>
        <strain evidence="2">Class2-1B</strain>
    </source>
</reference>
<sequence>MFRLTKSPLLGSTLRVAQIPTLSQARLYHTKSRLQSTVQTADQVEYQKPSTDNTYNNGTSQVQRLQLQSKNTKEAFAASAKQACYDGLFDVWLLASHYNNRSSSKNTPDDSVRGYVGDSTVGLSKNYRRDSLDGGE</sequence>
<name>A0A7S8DDJ0_FUSCU</name>
<gene>
    <name evidence="2" type="ORF">HYE67_008799</name>
</gene>
<evidence type="ECO:0000313" key="3">
    <source>
        <dbReference type="Proteomes" id="UP000663297"/>
    </source>
</evidence>
<feature type="region of interest" description="Disordered" evidence="1">
    <location>
        <begin position="99"/>
        <end position="136"/>
    </location>
</feature>
<organism evidence="2 3">
    <name type="scientific">Fusarium culmorum</name>
    <dbReference type="NCBI Taxonomy" id="5516"/>
    <lineage>
        <taxon>Eukaryota</taxon>
        <taxon>Fungi</taxon>
        <taxon>Dikarya</taxon>
        <taxon>Ascomycota</taxon>
        <taxon>Pezizomycotina</taxon>
        <taxon>Sordariomycetes</taxon>
        <taxon>Hypocreomycetidae</taxon>
        <taxon>Hypocreales</taxon>
        <taxon>Nectriaceae</taxon>
        <taxon>Fusarium</taxon>
    </lineage>
</organism>
<evidence type="ECO:0000313" key="2">
    <source>
        <dbReference type="EMBL" id="QPC66568.1"/>
    </source>
</evidence>
<protein>
    <submittedName>
        <fullName evidence="2">Uncharacterized protein</fullName>
    </submittedName>
</protein>
<evidence type="ECO:0000256" key="1">
    <source>
        <dbReference type="SAM" id="MobiDB-lite"/>
    </source>
</evidence>
<accession>A0A7S8DDJ0</accession>
<proteinExistence type="predicted"/>
<dbReference type="AlphaFoldDB" id="A0A7S8DDJ0"/>
<dbReference type="EMBL" id="CP064750">
    <property type="protein sequence ID" value="QPC66568.1"/>
    <property type="molecule type" value="Genomic_DNA"/>
</dbReference>
<feature type="compositionally biased region" description="Basic and acidic residues" evidence="1">
    <location>
        <begin position="127"/>
        <end position="136"/>
    </location>
</feature>
<dbReference type="Proteomes" id="UP000663297">
    <property type="component" value="Chromosome 4"/>
</dbReference>